<keyword evidence="3 11" id="KW-0378">Hydrolase</keyword>
<dbReference type="Gene3D" id="1.10.10.160">
    <property type="match status" value="1"/>
</dbReference>
<dbReference type="GO" id="GO:0016887">
    <property type="term" value="F:ATP hydrolysis activity"/>
    <property type="evidence" value="ECO:0007669"/>
    <property type="project" value="RHEA"/>
</dbReference>
<gene>
    <name evidence="14" type="ORF">A2690_03090</name>
</gene>
<evidence type="ECO:0000313" key="14">
    <source>
        <dbReference type="EMBL" id="OGK15473.1"/>
    </source>
</evidence>
<dbReference type="Proteomes" id="UP000178372">
    <property type="component" value="Unassembled WGS sequence"/>
</dbReference>
<dbReference type="InterPro" id="IPR000212">
    <property type="entry name" value="DNA_helicase_UvrD/REP"/>
</dbReference>
<accession>A0A1F7G979</accession>
<dbReference type="Pfam" id="PF13538">
    <property type="entry name" value="UvrD_C_2"/>
    <property type="match status" value="1"/>
</dbReference>
<evidence type="ECO:0000256" key="2">
    <source>
        <dbReference type="ARBA" id="ARBA00022741"/>
    </source>
</evidence>
<dbReference type="InterPro" id="IPR013986">
    <property type="entry name" value="DExx_box_DNA_helicase_dom_sf"/>
</dbReference>
<sequence length="590" mass="67828">MKHSILNELNNAQINAVQHVNGPSIILAGAGSGKTRVLTNKTVFMIEEKNISPPAILMVTFTNKAAGEMKKRIQIKITAPIGFVGTFHSLSASILRKDGYRINVPSNFVIFDEEDKETMIKKAIPEINFNGKINVSTLSYKISSAKDNLLDVDEYARFATNSYEEALTEGYRLYQKKLENSGGLDFDDLLFKTVLLLKKNPDILSKYNESFQYILVDEFQDTNTAQYELTRLLAGKKQNITVVGDFSQSIYSWRGAQIRNLEKFQNDFKGARVFYLEQNYRSTQKILNFAYDIIVHNTTHPILKLFTNNNEGDEVNVIQLDDENQEAIFIASKLASNTDVQLDDIAVLYRVNSQSRAIEEALLHYGVPYVLIGGTRFYARREVKDIISYLRLAINENDSVSRERAEKIGKRKLLKFQELVEQIKDKLFQISSDELIQRILDKTEYLDLYDPDNEEDYSRLENIKELRSVALSCPNINELLEQIALVESEYFEAEKKGSRHGVKMMTMHACKGLEFDKVFIVGVEEGLLPHARSLLDNHELEEERRLFYVALTRAKQKLYITHTRNRYMFGRRQPNAPSRFLSGQTQVYDY</sequence>
<keyword evidence="5 11" id="KW-0067">ATP-binding</keyword>
<evidence type="ECO:0000256" key="8">
    <source>
        <dbReference type="ARBA" id="ARBA00034617"/>
    </source>
</evidence>
<dbReference type="InterPro" id="IPR014017">
    <property type="entry name" value="DNA_helicase_UvrD-like_C"/>
</dbReference>
<dbReference type="Pfam" id="PF13361">
    <property type="entry name" value="UvrD_C"/>
    <property type="match status" value="1"/>
</dbReference>
<evidence type="ECO:0000256" key="4">
    <source>
        <dbReference type="ARBA" id="ARBA00022806"/>
    </source>
</evidence>
<dbReference type="GO" id="GO:0003677">
    <property type="term" value="F:DNA binding"/>
    <property type="evidence" value="ECO:0007669"/>
    <property type="project" value="UniProtKB-KW"/>
</dbReference>
<evidence type="ECO:0000256" key="7">
    <source>
        <dbReference type="ARBA" id="ARBA00023235"/>
    </source>
</evidence>
<dbReference type="GO" id="GO:0005829">
    <property type="term" value="C:cytosol"/>
    <property type="evidence" value="ECO:0007669"/>
    <property type="project" value="TreeGrafter"/>
</dbReference>
<keyword evidence="2 11" id="KW-0547">Nucleotide-binding</keyword>
<evidence type="ECO:0000256" key="11">
    <source>
        <dbReference type="PROSITE-ProRule" id="PRU00560"/>
    </source>
</evidence>
<dbReference type="Gene3D" id="1.10.486.10">
    <property type="entry name" value="PCRA, domain 4"/>
    <property type="match status" value="2"/>
</dbReference>
<feature type="domain" description="UvrD-like helicase C-terminal" evidence="13">
    <location>
        <begin position="284"/>
        <end position="512"/>
    </location>
</feature>
<dbReference type="GO" id="GO:0033202">
    <property type="term" value="C:DNA helicase complex"/>
    <property type="evidence" value="ECO:0007669"/>
    <property type="project" value="TreeGrafter"/>
</dbReference>
<dbReference type="PANTHER" id="PTHR11070">
    <property type="entry name" value="UVRD / RECB / PCRA DNA HELICASE FAMILY MEMBER"/>
    <property type="match status" value="1"/>
</dbReference>
<comment type="caution">
    <text evidence="14">The sequence shown here is derived from an EMBL/GenBank/DDBJ whole genome shotgun (WGS) entry which is preliminary data.</text>
</comment>
<dbReference type="EMBL" id="MFZF01000030">
    <property type="protein sequence ID" value="OGK15473.1"/>
    <property type="molecule type" value="Genomic_DNA"/>
</dbReference>
<evidence type="ECO:0000256" key="6">
    <source>
        <dbReference type="ARBA" id="ARBA00023125"/>
    </source>
</evidence>
<name>A0A1F7G979_9BACT</name>
<evidence type="ECO:0000313" key="15">
    <source>
        <dbReference type="Proteomes" id="UP000178372"/>
    </source>
</evidence>
<dbReference type="Pfam" id="PF00580">
    <property type="entry name" value="UvrD-helicase"/>
    <property type="match status" value="1"/>
</dbReference>
<evidence type="ECO:0000256" key="1">
    <source>
        <dbReference type="ARBA" id="ARBA00009922"/>
    </source>
</evidence>
<dbReference type="PANTHER" id="PTHR11070:SF2">
    <property type="entry name" value="ATP-DEPENDENT DNA HELICASE SRS2"/>
    <property type="match status" value="1"/>
</dbReference>
<evidence type="ECO:0000259" key="12">
    <source>
        <dbReference type="PROSITE" id="PS51198"/>
    </source>
</evidence>
<dbReference type="CDD" id="cd17932">
    <property type="entry name" value="DEXQc_UvrD"/>
    <property type="match status" value="1"/>
</dbReference>
<dbReference type="GO" id="GO:0043138">
    <property type="term" value="F:3'-5' DNA helicase activity"/>
    <property type="evidence" value="ECO:0007669"/>
    <property type="project" value="UniProtKB-EC"/>
</dbReference>
<dbReference type="GO" id="GO:0005524">
    <property type="term" value="F:ATP binding"/>
    <property type="evidence" value="ECO:0007669"/>
    <property type="project" value="UniProtKB-UniRule"/>
</dbReference>
<dbReference type="GO" id="GO:0000725">
    <property type="term" value="P:recombinational repair"/>
    <property type="evidence" value="ECO:0007669"/>
    <property type="project" value="TreeGrafter"/>
</dbReference>
<protein>
    <recommendedName>
        <fullName evidence="9">DNA 3'-5' helicase</fullName>
        <ecNumber evidence="9">5.6.2.4</ecNumber>
    </recommendedName>
</protein>
<dbReference type="InterPro" id="IPR027417">
    <property type="entry name" value="P-loop_NTPase"/>
</dbReference>
<dbReference type="AlphaFoldDB" id="A0A1F7G979"/>
<comment type="similarity">
    <text evidence="1">Belongs to the helicase family. UvrD subfamily.</text>
</comment>
<comment type="catalytic activity">
    <reaction evidence="10">
        <text>ATP + H2O = ADP + phosphate + H(+)</text>
        <dbReference type="Rhea" id="RHEA:13065"/>
        <dbReference type="ChEBI" id="CHEBI:15377"/>
        <dbReference type="ChEBI" id="CHEBI:15378"/>
        <dbReference type="ChEBI" id="CHEBI:30616"/>
        <dbReference type="ChEBI" id="CHEBI:43474"/>
        <dbReference type="ChEBI" id="CHEBI:456216"/>
        <dbReference type="EC" id="5.6.2.4"/>
    </reaction>
</comment>
<keyword evidence="7" id="KW-0413">Isomerase</keyword>
<dbReference type="PROSITE" id="PS51198">
    <property type="entry name" value="UVRD_HELICASE_ATP_BIND"/>
    <property type="match status" value="1"/>
</dbReference>
<reference evidence="14 15" key="1">
    <citation type="journal article" date="2016" name="Nat. Commun.">
        <title>Thousands of microbial genomes shed light on interconnected biogeochemical processes in an aquifer system.</title>
        <authorList>
            <person name="Anantharaman K."/>
            <person name="Brown C.T."/>
            <person name="Hug L.A."/>
            <person name="Sharon I."/>
            <person name="Castelle C.J."/>
            <person name="Probst A.J."/>
            <person name="Thomas B.C."/>
            <person name="Singh A."/>
            <person name="Wilkins M.J."/>
            <person name="Karaoz U."/>
            <person name="Brodie E.L."/>
            <person name="Williams K.H."/>
            <person name="Hubbard S.S."/>
            <person name="Banfield J.F."/>
        </authorList>
    </citation>
    <scope>NUCLEOTIDE SEQUENCE [LARGE SCALE GENOMIC DNA]</scope>
</reference>
<organism evidence="14 15">
    <name type="scientific">Candidatus Roizmanbacteria bacterium RIFCSPHIGHO2_01_FULL_39_12b</name>
    <dbReference type="NCBI Taxonomy" id="1802030"/>
    <lineage>
        <taxon>Bacteria</taxon>
        <taxon>Candidatus Roizmaniibacteriota</taxon>
    </lineage>
</organism>
<keyword evidence="4 11" id="KW-0347">Helicase</keyword>
<feature type="domain" description="UvrD-like helicase ATP-binding" evidence="12">
    <location>
        <begin position="7"/>
        <end position="283"/>
    </location>
</feature>
<proteinExistence type="inferred from homology"/>
<evidence type="ECO:0000256" key="10">
    <source>
        <dbReference type="ARBA" id="ARBA00048988"/>
    </source>
</evidence>
<dbReference type="InterPro" id="IPR014016">
    <property type="entry name" value="UvrD-like_ATP-bd"/>
</dbReference>
<dbReference type="Gene3D" id="3.40.50.300">
    <property type="entry name" value="P-loop containing nucleotide triphosphate hydrolases"/>
    <property type="match status" value="3"/>
</dbReference>
<evidence type="ECO:0000256" key="9">
    <source>
        <dbReference type="ARBA" id="ARBA00034808"/>
    </source>
</evidence>
<dbReference type="CDD" id="cd18807">
    <property type="entry name" value="SF1_C_UvrD"/>
    <property type="match status" value="1"/>
</dbReference>
<evidence type="ECO:0000256" key="3">
    <source>
        <dbReference type="ARBA" id="ARBA00022801"/>
    </source>
</evidence>
<comment type="catalytic activity">
    <reaction evidence="8">
        <text>Couples ATP hydrolysis with the unwinding of duplex DNA by translocating in the 3'-5' direction.</text>
        <dbReference type="EC" id="5.6.2.4"/>
    </reaction>
</comment>
<feature type="binding site" evidence="11">
    <location>
        <begin position="28"/>
        <end position="35"/>
    </location>
    <ligand>
        <name>ATP</name>
        <dbReference type="ChEBI" id="CHEBI:30616"/>
    </ligand>
</feature>
<dbReference type="InterPro" id="IPR027785">
    <property type="entry name" value="UvrD-like_helicase_C"/>
</dbReference>
<dbReference type="PROSITE" id="PS51217">
    <property type="entry name" value="UVRD_HELICASE_CTER"/>
    <property type="match status" value="1"/>
</dbReference>
<evidence type="ECO:0000256" key="5">
    <source>
        <dbReference type="ARBA" id="ARBA00022840"/>
    </source>
</evidence>
<dbReference type="SUPFAM" id="SSF52540">
    <property type="entry name" value="P-loop containing nucleoside triphosphate hydrolases"/>
    <property type="match status" value="1"/>
</dbReference>
<dbReference type="EC" id="5.6.2.4" evidence="9"/>
<keyword evidence="6" id="KW-0238">DNA-binding</keyword>
<evidence type="ECO:0000259" key="13">
    <source>
        <dbReference type="PROSITE" id="PS51217"/>
    </source>
</evidence>